<accession>A0A2N9EZZ8</accession>
<evidence type="ECO:0000313" key="2">
    <source>
        <dbReference type="EMBL" id="SPC80422.1"/>
    </source>
</evidence>
<dbReference type="InterPro" id="IPR029033">
    <property type="entry name" value="His_PPase_superfam"/>
</dbReference>
<dbReference type="GO" id="GO:0005737">
    <property type="term" value="C:cytoplasm"/>
    <property type="evidence" value="ECO:0007669"/>
    <property type="project" value="TreeGrafter"/>
</dbReference>
<reference evidence="2" key="1">
    <citation type="submission" date="2018-02" db="EMBL/GenBank/DDBJ databases">
        <authorList>
            <person name="Cohen D.B."/>
            <person name="Kent A.D."/>
        </authorList>
    </citation>
    <scope>NUCLEOTIDE SEQUENCE</scope>
</reference>
<evidence type="ECO:0000256" key="1">
    <source>
        <dbReference type="ARBA" id="ARBA00038362"/>
    </source>
</evidence>
<dbReference type="EMBL" id="OIVN01000447">
    <property type="protein sequence ID" value="SPC80422.1"/>
    <property type="molecule type" value="Genomic_DNA"/>
</dbReference>
<dbReference type="AlphaFoldDB" id="A0A2N9EZZ8"/>
<sequence>MDGGAGPSLFPLHRCKTLHLVRHAQGIHNIEGDKNYKAYLSPEYFDAQLTPLGWQQVDNLRKHVHGSGLSKRIDLVITSPLLRVKELMFGWRNWFGKSSLKVWNLVPLCLMWTLWWERNLRTFEDKEDPIDKIIEVFMGSLFDWSRVQGSNSSPSLGAFLDSLDLSHAVQSLTLQTAVGVFGGEGYTDGMDVLPLMVANAGNSGRAAISSLNCPPVVAVELCREHYGVHPCDKRRNISDYQFLFPAIDFSLASTKQLVIENDEDILGNSDIRETKEEVGARGLKFMNW</sequence>
<dbReference type="InterPro" id="IPR050275">
    <property type="entry name" value="PGM_Phosphatase"/>
</dbReference>
<protein>
    <recommendedName>
        <fullName evidence="3">Phosphoglycerate mutase-like protein</fullName>
    </recommendedName>
</protein>
<name>A0A2N9EZZ8_FAGSY</name>
<evidence type="ECO:0008006" key="3">
    <source>
        <dbReference type="Google" id="ProtNLM"/>
    </source>
</evidence>
<gene>
    <name evidence="2" type="ORF">FSB_LOCUS8304</name>
</gene>
<dbReference type="InterPro" id="IPR013078">
    <property type="entry name" value="His_Pase_superF_clade-1"/>
</dbReference>
<proteinExistence type="inferred from homology"/>
<comment type="similarity">
    <text evidence="1">Belongs to the phosphoglycerate mutase family.</text>
</comment>
<dbReference type="Gene3D" id="3.40.50.1240">
    <property type="entry name" value="Phosphoglycerate mutase-like"/>
    <property type="match status" value="1"/>
</dbReference>
<organism evidence="2">
    <name type="scientific">Fagus sylvatica</name>
    <name type="common">Beechnut</name>
    <dbReference type="NCBI Taxonomy" id="28930"/>
    <lineage>
        <taxon>Eukaryota</taxon>
        <taxon>Viridiplantae</taxon>
        <taxon>Streptophyta</taxon>
        <taxon>Embryophyta</taxon>
        <taxon>Tracheophyta</taxon>
        <taxon>Spermatophyta</taxon>
        <taxon>Magnoliopsida</taxon>
        <taxon>eudicotyledons</taxon>
        <taxon>Gunneridae</taxon>
        <taxon>Pentapetalae</taxon>
        <taxon>rosids</taxon>
        <taxon>fabids</taxon>
        <taxon>Fagales</taxon>
        <taxon>Fagaceae</taxon>
        <taxon>Fagus</taxon>
    </lineage>
</organism>
<dbReference type="PANTHER" id="PTHR48100">
    <property type="entry name" value="BROAD-SPECIFICITY PHOSPHATASE YOR283W-RELATED"/>
    <property type="match status" value="1"/>
</dbReference>
<dbReference type="CDD" id="cd07067">
    <property type="entry name" value="HP_PGM_like"/>
    <property type="match status" value="1"/>
</dbReference>
<dbReference type="PANTHER" id="PTHR48100:SF1">
    <property type="entry name" value="HISTIDINE PHOSPHATASE FAMILY PROTEIN-RELATED"/>
    <property type="match status" value="1"/>
</dbReference>
<dbReference type="GO" id="GO:0016791">
    <property type="term" value="F:phosphatase activity"/>
    <property type="evidence" value="ECO:0007669"/>
    <property type="project" value="TreeGrafter"/>
</dbReference>
<dbReference type="SUPFAM" id="SSF53254">
    <property type="entry name" value="Phosphoglycerate mutase-like"/>
    <property type="match status" value="1"/>
</dbReference>